<evidence type="ECO:0000256" key="13">
    <source>
        <dbReference type="PIRSR" id="PIRSR037913-3"/>
    </source>
</evidence>
<accession>A0A1Y1ZBF3</accession>
<dbReference type="PRINTS" id="PR01270">
    <property type="entry name" value="HDASUPER"/>
</dbReference>
<evidence type="ECO:0000256" key="3">
    <source>
        <dbReference type="ARBA" id="ARBA00022491"/>
    </source>
</evidence>
<organism evidence="16 17">
    <name type="scientific">Basidiobolus meristosporus CBS 931.73</name>
    <dbReference type="NCBI Taxonomy" id="1314790"/>
    <lineage>
        <taxon>Eukaryota</taxon>
        <taxon>Fungi</taxon>
        <taxon>Fungi incertae sedis</taxon>
        <taxon>Zoopagomycota</taxon>
        <taxon>Entomophthoromycotina</taxon>
        <taxon>Basidiobolomycetes</taxon>
        <taxon>Basidiobolales</taxon>
        <taxon>Basidiobolaceae</taxon>
        <taxon>Basidiobolus</taxon>
    </lineage>
</organism>
<sequence>MSSESKKRVAYFYDPNIGHCHYGPGHPMKPHRIRMTHTLCMNYGLYNKLEIYRAKPGTREEMTQFHTDEYVDFLQRVTPETVDQFVKEQVKFNVGDDCPVFDGLFEYCSISAGGSLESAARLNRNISDICVNWAGGLHHAKKSEASGFCYVNDIVLAIIELLRYHPRVLYIDIDVHHGDGVEEAFYGTDRVMTVSFHKYGEYFPGTGELRDIGVGKGKYYAVNFPLRDGIDDESYKSVFEPVIQHVMDWYQPSAVVLLCGADSLSGDKLGCFNLSMKGHANCVKFVRGFNLPTLVLGGGGYTIRNVSRAWAYETGVVVGEDLPEELPPNEYMEYYGPDYKLEVKPSNMQNLNTREYLEKIKVQVFENLSRTKFVPSVQMQDTPTVNYQSDDEDNEDPDERITQKMRDNYIIPDGNLSDSEDEGDHRRDDHNFGISADPTEKTRMKLSPTIETLDTSSPVKDAMVDSPVANTVEASHAEMEDIESNEDRANPEALETNAPETAGNLDDPMSL</sequence>
<comment type="catalytic activity">
    <reaction evidence="10">
        <text>N(6)-acetyl-L-lysyl-[histone] + H2O = L-lysyl-[histone] + acetate</text>
        <dbReference type="Rhea" id="RHEA:58196"/>
        <dbReference type="Rhea" id="RHEA-COMP:9845"/>
        <dbReference type="Rhea" id="RHEA-COMP:11338"/>
        <dbReference type="ChEBI" id="CHEBI:15377"/>
        <dbReference type="ChEBI" id="CHEBI:29969"/>
        <dbReference type="ChEBI" id="CHEBI:30089"/>
        <dbReference type="ChEBI" id="CHEBI:61930"/>
        <dbReference type="EC" id="3.5.1.98"/>
    </reaction>
</comment>
<dbReference type="InterPro" id="IPR000286">
    <property type="entry name" value="HDACs"/>
</dbReference>
<keyword evidence="4 10" id="KW-0378">Hydrolase</keyword>
<dbReference type="Gene3D" id="3.40.800.20">
    <property type="entry name" value="Histone deacetylase domain"/>
    <property type="match status" value="1"/>
</dbReference>
<dbReference type="Proteomes" id="UP000193498">
    <property type="component" value="Unassembled WGS sequence"/>
</dbReference>
<feature type="binding site" evidence="13">
    <location>
        <position position="262"/>
    </location>
    <ligand>
        <name>a divalent metal cation</name>
        <dbReference type="ChEBI" id="CHEBI:60240"/>
    </ligand>
</feature>
<keyword evidence="13" id="KW-0479">Metal-binding</keyword>
<evidence type="ECO:0000256" key="9">
    <source>
        <dbReference type="ARBA" id="ARBA00061569"/>
    </source>
</evidence>
<comment type="caution">
    <text evidence="16">The sequence shown here is derived from an EMBL/GenBank/DDBJ whole genome shotgun (WGS) entry which is preliminary data.</text>
</comment>
<evidence type="ECO:0000313" key="16">
    <source>
        <dbReference type="EMBL" id="ORY07598.1"/>
    </source>
</evidence>
<feature type="binding site" evidence="12">
    <location>
        <position position="147"/>
    </location>
    <ligand>
        <name>substrate</name>
    </ligand>
</feature>
<feature type="compositionally biased region" description="Acidic residues" evidence="14">
    <location>
        <begin position="389"/>
        <end position="398"/>
    </location>
</feature>
<evidence type="ECO:0000256" key="11">
    <source>
        <dbReference type="PIRSR" id="PIRSR037913-1"/>
    </source>
</evidence>
<dbReference type="InterPro" id="IPR037138">
    <property type="entry name" value="His_deacetylse_dom_sf"/>
</dbReference>
<dbReference type="SUPFAM" id="SSF52768">
    <property type="entry name" value="Arginase/deacetylase"/>
    <property type="match status" value="1"/>
</dbReference>
<name>A0A1Y1ZBF3_9FUNG</name>
<feature type="binding site" evidence="12">
    <location>
        <position position="301"/>
    </location>
    <ligand>
        <name>substrate</name>
    </ligand>
</feature>
<dbReference type="InterPro" id="IPR003084">
    <property type="entry name" value="HDAC_I/II"/>
</dbReference>
<protein>
    <recommendedName>
        <fullName evidence="2 10">Histone deacetylase</fullName>
        <ecNumber evidence="2 10">3.5.1.98</ecNumber>
    </recommendedName>
</protein>
<dbReference type="GO" id="GO:0031507">
    <property type="term" value="P:heterochromatin formation"/>
    <property type="evidence" value="ECO:0007669"/>
    <property type="project" value="TreeGrafter"/>
</dbReference>
<dbReference type="GO" id="GO:0070210">
    <property type="term" value="C:Rpd3L-Expanded complex"/>
    <property type="evidence" value="ECO:0007669"/>
    <property type="project" value="TreeGrafter"/>
</dbReference>
<feature type="binding site" evidence="13">
    <location>
        <position position="174"/>
    </location>
    <ligand>
        <name>a divalent metal cation</name>
        <dbReference type="ChEBI" id="CHEBI:60240"/>
    </ligand>
</feature>
<dbReference type="InterPro" id="IPR023696">
    <property type="entry name" value="Ureohydrolase_dom_sf"/>
</dbReference>
<dbReference type="InterPro" id="IPR023801">
    <property type="entry name" value="His_deacetylse_dom"/>
</dbReference>
<evidence type="ECO:0000256" key="12">
    <source>
        <dbReference type="PIRSR" id="PIRSR037913-2"/>
    </source>
</evidence>
<comment type="subcellular location">
    <subcellularLocation>
        <location evidence="1 10">Nucleus</location>
    </subcellularLocation>
</comment>
<evidence type="ECO:0000256" key="7">
    <source>
        <dbReference type="ARBA" id="ARBA00023163"/>
    </source>
</evidence>
<feature type="active site" description="Proton acceptor" evidence="11">
    <location>
        <position position="139"/>
    </location>
</feature>
<evidence type="ECO:0000256" key="1">
    <source>
        <dbReference type="ARBA" id="ARBA00004123"/>
    </source>
</evidence>
<evidence type="ECO:0000256" key="4">
    <source>
        <dbReference type="ARBA" id="ARBA00022801"/>
    </source>
</evidence>
<dbReference type="GO" id="GO:0046872">
    <property type="term" value="F:metal ion binding"/>
    <property type="evidence" value="ECO:0007669"/>
    <property type="project" value="UniProtKB-KW"/>
</dbReference>
<feature type="domain" description="Histone deacetylase" evidence="15">
    <location>
        <begin position="26"/>
        <end position="315"/>
    </location>
</feature>
<dbReference type="EC" id="3.5.1.98" evidence="2 10"/>
<evidence type="ECO:0000256" key="2">
    <source>
        <dbReference type="ARBA" id="ARBA00012111"/>
    </source>
</evidence>
<evidence type="ECO:0000256" key="14">
    <source>
        <dbReference type="SAM" id="MobiDB-lite"/>
    </source>
</evidence>
<dbReference type="STRING" id="1314790.A0A1Y1ZBF3"/>
<dbReference type="OrthoDB" id="1918432at2759"/>
<dbReference type="GO" id="GO:0141221">
    <property type="term" value="F:histone deacetylase activity, hydrolytic mechanism"/>
    <property type="evidence" value="ECO:0007669"/>
    <property type="project" value="UniProtKB-EC"/>
</dbReference>
<evidence type="ECO:0000259" key="15">
    <source>
        <dbReference type="Pfam" id="PF00850"/>
    </source>
</evidence>
<reference evidence="16 17" key="1">
    <citation type="submission" date="2016-07" db="EMBL/GenBank/DDBJ databases">
        <title>Pervasive Adenine N6-methylation of Active Genes in Fungi.</title>
        <authorList>
            <consortium name="DOE Joint Genome Institute"/>
            <person name="Mondo S.J."/>
            <person name="Dannebaum R.O."/>
            <person name="Kuo R.C."/>
            <person name="Labutti K."/>
            <person name="Haridas S."/>
            <person name="Kuo A."/>
            <person name="Salamov A."/>
            <person name="Ahrendt S.R."/>
            <person name="Lipzen A."/>
            <person name="Sullivan W."/>
            <person name="Andreopoulos W.B."/>
            <person name="Clum A."/>
            <person name="Lindquist E."/>
            <person name="Daum C."/>
            <person name="Ramamoorthy G.K."/>
            <person name="Gryganskyi A."/>
            <person name="Culley D."/>
            <person name="Magnuson J.K."/>
            <person name="James T.Y."/>
            <person name="O'Malley M.A."/>
            <person name="Stajich J.E."/>
            <person name="Spatafora J.W."/>
            <person name="Visel A."/>
            <person name="Grigoriev I.V."/>
        </authorList>
    </citation>
    <scope>NUCLEOTIDE SEQUENCE [LARGE SCALE GENOMIC DNA]</scope>
    <source>
        <strain evidence="16 17">CBS 931.73</strain>
    </source>
</reference>
<keyword evidence="5 10" id="KW-0156">Chromatin regulator</keyword>
<feature type="compositionally biased region" description="Basic and acidic residues" evidence="14">
    <location>
        <begin position="477"/>
        <end position="490"/>
    </location>
</feature>
<keyword evidence="3" id="KW-0678">Repressor</keyword>
<dbReference type="Pfam" id="PF00850">
    <property type="entry name" value="Hist_deacetyl"/>
    <property type="match status" value="1"/>
</dbReference>
<gene>
    <name evidence="16" type="ORF">K493DRAFT_251021</name>
</gene>
<dbReference type="PANTHER" id="PTHR10625">
    <property type="entry name" value="HISTONE DEACETYLASE HDAC1-RELATED"/>
    <property type="match status" value="1"/>
</dbReference>
<dbReference type="PANTHER" id="PTHR10625:SF10">
    <property type="entry name" value="HISTONE DEACETYLASE HDAC1"/>
    <property type="match status" value="1"/>
</dbReference>
<feature type="region of interest" description="Disordered" evidence="14">
    <location>
        <begin position="477"/>
        <end position="511"/>
    </location>
</feature>
<dbReference type="GO" id="GO:0032221">
    <property type="term" value="C:Rpd3S complex"/>
    <property type="evidence" value="ECO:0007669"/>
    <property type="project" value="UniProtKB-ARBA"/>
</dbReference>
<keyword evidence="8 10" id="KW-0539">Nucleus</keyword>
<comment type="similarity">
    <text evidence="9 10">Belongs to the histone deacetylase family. HD Type 1 subfamily.</text>
</comment>
<feature type="region of interest" description="Disordered" evidence="14">
    <location>
        <begin position="379"/>
        <end position="449"/>
    </location>
</feature>
<dbReference type="PRINTS" id="PR01271">
    <property type="entry name" value="HISDACETLASE"/>
</dbReference>
<evidence type="ECO:0000313" key="17">
    <source>
        <dbReference type="Proteomes" id="UP000193498"/>
    </source>
</evidence>
<evidence type="ECO:0000256" key="6">
    <source>
        <dbReference type="ARBA" id="ARBA00023015"/>
    </source>
</evidence>
<dbReference type="FunFam" id="3.40.800.20:FF:000001">
    <property type="entry name" value="Histone deacetylase"/>
    <property type="match status" value="1"/>
</dbReference>
<dbReference type="AlphaFoldDB" id="A0A1Y1ZBF3"/>
<proteinExistence type="inferred from homology"/>
<feature type="binding site" evidence="12">
    <location>
        <position position="97"/>
    </location>
    <ligand>
        <name>substrate</name>
    </ligand>
</feature>
<keyword evidence="6 10" id="KW-0805">Transcription regulation</keyword>
<evidence type="ECO:0000256" key="8">
    <source>
        <dbReference type="ARBA" id="ARBA00023242"/>
    </source>
</evidence>
<evidence type="ECO:0000256" key="10">
    <source>
        <dbReference type="PIRNR" id="PIRNR037913"/>
    </source>
</evidence>
<dbReference type="PIRSF" id="PIRSF037913">
    <property type="entry name" value="His_deacetylse_1"/>
    <property type="match status" value="1"/>
</dbReference>
<keyword evidence="17" id="KW-1185">Reference proteome</keyword>
<evidence type="ECO:0000256" key="5">
    <source>
        <dbReference type="ARBA" id="ARBA00022853"/>
    </source>
</evidence>
<dbReference type="InParanoid" id="A0A1Y1ZBF3"/>
<feature type="binding site" evidence="13">
    <location>
        <position position="176"/>
    </location>
    <ligand>
        <name>a divalent metal cation</name>
        <dbReference type="ChEBI" id="CHEBI:60240"/>
    </ligand>
</feature>
<keyword evidence="7 10" id="KW-0804">Transcription</keyword>
<feature type="compositionally biased region" description="Polar residues" evidence="14">
    <location>
        <begin position="379"/>
        <end position="388"/>
    </location>
</feature>
<dbReference type="EMBL" id="MCFE01000007">
    <property type="protein sequence ID" value="ORY07598.1"/>
    <property type="molecule type" value="Genomic_DNA"/>
</dbReference>